<feature type="non-terminal residue" evidence="1">
    <location>
        <position position="251"/>
    </location>
</feature>
<comment type="caution">
    <text evidence="1">The sequence shown here is derived from an EMBL/GenBank/DDBJ whole genome shotgun (WGS) entry which is preliminary data.</text>
</comment>
<protein>
    <recommendedName>
        <fullName evidence="2">DUF3800 domain-containing protein</fullName>
    </recommendedName>
</protein>
<name>X1HP54_9ZZZZ</name>
<evidence type="ECO:0000313" key="1">
    <source>
        <dbReference type="EMBL" id="GAH47058.1"/>
    </source>
</evidence>
<dbReference type="AlphaFoldDB" id="X1HP54"/>
<accession>X1HP54</accession>
<organism evidence="1">
    <name type="scientific">marine sediment metagenome</name>
    <dbReference type="NCBI Taxonomy" id="412755"/>
    <lineage>
        <taxon>unclassified sequences</taxon>
        <taxon>metagenomes</taxon>
        <taxon>ecological metagenomes</taxon>
    </lineage>
</organism>
<dbReference type="EMBL" id="BARU01007725">
    <property type="protein sequence ID" value="GAH47058.1"/>
    <property type="molecule type" value="Genomic_DNA"/>
</dbReference>
<dbReference type="Pfam" id="PF12686">
    <property type="entry name" value="DUF3800"/>
    <property type="match status" value="1"/>
</dbReference>
<dbReference type="InterPro" id="IPR024524">
    <property type="entry name" value="DUF3800"/>
</dbReference>
<gene>
    <name evidence="1" type="ORF">S03H2_15217</name>
</gene>
<reference evidence="1" key="1">
    <citation type="journal article" date="2014" name="Front. Microbiol.">
        <title>High frequency of phylogenetically diverse reductive dehalogenase-homologous genes in deep subseafloor sedimentary metagenomes.</title>
        <authorList>
            <person name="Kawai M."/>
            <person name="Futagami T."/>
            <person name="Toyoda A."/>
            <person name="Takaki Y."/>
            <person name="Nishi S."/>
            <person name="Hori S."/>
            <person name="Arai W."/>
            <person name="Tsubouchi T."/>
            <person name="Morono Y."/>
            <person name="Uchiyama I."/>
            <person name="Ito T."/>
            <person name="Fujiyama A."/>
            <person name="Inagaki F."/>
            <person name="Takami H."/>
        </authorList>
    </citation>
    <scope>NUCLEOTIDE SEQUENCE</scope>
    <source>
        <strain evidence="1">Expedition CK06-06</strain>
    </source>
</reference>
<proteinExistence type="predicted"/>
<evidence type="ECO:0008006" key="2">
    <source>
        <dbReference type="Google" id="ProtNLM"/>
    </source>
</evidence>
<sequence length="251" mass="29480">MSLSCFVDETGDPGLTCESSRFLILSGVLTNKPDELRRYMNNLFHNYKVSGEIKWSNLDEIQKKKILEYLKNIDVQLLADVYNKSKLVDFFRKSEALYKNALQMFIHRIQQSNKSANEIHLIIDERTKRKQYSLFFYLYTDLTDPETQEKIQCRKIIGGKEYKGPFGSLSSLIRIQYKNSRSDPGIWIADVIAGCLKELFENQNPAYLRIINTKISINYWPQQNGDYLTIPSFIKSDIIKIQPLRYLKRYF</sequence>